<dbReference type="CDD" id="cd02966">
    <property type="entry name" value="TlpA_like_family"/>
    <property type="match status" value="1"/>
</dbReference>
<dbReference type="InterPro" id="IPR036249">
    <property type="entry name" value="Thioredoxin-like_sf"/>
</dbReference>
<dbReference type="PROSITE" id="PS51352">
    <property type="entry name" value="THIOREDOXIN_2"/>
    <property type="match status" value="1"/>
</dbReference>
<evidence type="ECO:0000313" key="2">
    <source>
        <dbReference type="EMBL" id="MET6999399.1"/>
    </source>
</evidence>
<dbReference type="PANTHER" id="PTHR42852">
    <property type="entry name" value="THIOL:DISULFIDE INTERCHANGE PROTEIN DSBE"/>
    <property type="match status" value="1"/>
</dbReference>
<keyword evidence="3" id="KW-1185">Reference proteome</keyword>
<dbReference type="SUPFAM" id="SSF52833">
    <property type="entry name" value="Thioredoxin-like"/>
    <property type="match status" value="1"/>
</dbReference>
<dbReference type="InterPro" id="IPR000866">
    <property type="entry name" value="AhpC/TSA"/>
</dbReference>
<dbReference type="EMBL" id="JBEXAC010000002">
    <property type="protein sequence ID" value="MET6999399.1"/>
    <property type="molecule type" value="Genomic_DNA"/>
</dbReference>
<comment type="caution">
    <text evidence="2">The sequence shown here is derived from an EMBL/GenBank/DDBJ whole genome shotgun (WGS) entry which is preliminary data.</text>
</comment>
<evidence type="ECO:0000313" key="3">
    <source>
        <dbReference type="Proteomes" id="UP001549749"/>
    </source>
</evidence>
<feature type="domain" description="Thioredoxin" evidence="1">
    <location>
        <begin position="24"/>
        <end position="166"/>
    </location>
</feature>
<dbReference type="Proteomes" id="UP001549749">
    <property type="component" value="Unassembled WGS sequence"/>
</dbReference>
<protein>
    <submittedName>
        <fullName evidence="2">TlpA disulfide reductase family protein</fullName>
    </submittedName>
</protein>
<proteinExistence type="predicted"/>
<dbReference type="InterPro" id="IPR013766">
    <property type="entry name" value="Thioredoxin_domain"/>
</dbReference>
<dbReference type="Pfam" id="PF00578">
    <property type="entry name" value="AhpC-TSA"/>
    <property type="match status" value="1"/>
</dbReference>
<dbReference type="RefSeq" id="WP_354661964.1">
    <property type="nucleotide sequence ID" value="NZ_JBEXAC010000002.1"/>
</dbReference>
<evidence type="ECO:0000259" key="1">
    <source>
        <dbReference type="PROSITE" id="PS51352"/>
    </source>
</evidence>
<gene>
    <name evidence="2" type="ORF">ABR189_18570</name>
</gene>
<name>A0ABV2T8N9_9BACT</name>
<accession>A0ABV2T8N9</accession>
<dbReference type="Gene3D" id="3.40.30.10">
    <property type="entry name" value="Glutaredoxin"/>
    <property type="match status" value="1"/>
</dbReference>
<dbReference type="InterPro" id="IPR050553">
    <property type="entry name" value="Thioredoxin_ResA/DsbE_sf"/>
</dbReference>
<sequence length="426" mass="49097">MKQTFFAICICIFSIYNQAEAQALRIGDTVPHTRLPASNYKKDYIDLAEFKGKTTLLVFWSYICVNCFKSFPKIDSLQREFGENVQIIMVDRHSAASTDSFFQKRKRIFRPDLPMIHDTAVMPKLFPYNSVPFHVWIDKNGKVLHKTGGFSTTRENLASVINGGKLRIAEYEPVYFKPSLFDTSYKEDLTYFSYLSRCIGNLHLTSLRGGPNELYYSCQSVASLYVKAYNEGGKFKFDRPGRVRYMFRDSSRYVLPSDRSVIPEWLASNGYNYHQLVPKELGNRRFQIMREDLNRVFPVTAQPVTRRVKCLVLGRLPNIDRLRTKGGQPKRNFVYLGLKAVEEYNKKELQNVPYSEFSGIMSGTLETIYQMPVVDSTGFKGNIDIALTPEAIDTENLRLLQSELKKYGILLEEKVCPIKILELTDR</sequence>
<reference evidence="2 3" key="1">
    <citation type="submission" date="2024-06" db="EMBL/GenBank/DDBJ databases">
        <title>Chitinophaga defluvii sp. nov., isolated from municipal sewage.</title>
        <authorList>
            <person name="Zhang L."/>
        </authorList>
    </citation>
    <scope>NUCLEOTIDE SEQUENCE [LARGE SCALE GENOMIC DNA]</scope>
    <source>
        <strain evidence="2 3">H8</strain>
    </source>
</reference>
<organism evidence="2 3">
    <name type="scientific">Chitinophaga defluvii</name>
    <dbReference type="NCBI Taxonomy" id="3163343"/>
    <lineage>
        <taxon>Bacteria</taxon>
        <taxon>Pseudomonadati</taxon>
        <taxon>Bacteroidota</taxon>
        <taxon>Chitinophagia</taxon>
        <taxon>Chitinophagales</taxon>
        <taxon>Chitinophagaceae</taxon>
        <taxon>Chitinophaga</taxon>
    </lineage>
</organism>
<dbReference type="PANTHER" id="PTHR42852:SF13">
    <property type="entry name" value="PROTEIN DIPZ"/>
    <property type="match status" value="1"/>
</dbReference>